<keyword evidence="4" id="KW-1185">Reference proteome</keyword>
<gene>
    <name evidence="2" type="ORF">BJG266_LOCUS29336</name>
    <name evidence="3" type="ORF">QVE165_LOCUS36435</name>
</gene>
<reference evidence="2" key="1">
    <citation type="submission" date="2021-02" db="EMBL/GenBank/DDBJ databases">
        <authorList>
            <person name="Nowell W R."/>
        </authorList>
    </citation>
    <scope>NUCLEOTIDE SEQUENCE</scope>
</reference>
<evidence type="ECO:0000313" key="3">
    <source>
        <dbReference type="EMBL" id="CAF1395136.1"/>
    </source>
</evidence>
<evidence type="ECO:0000313" key="2">
    <source>
        <dbReference type="EMBL" id="CAF1246330.1"/>
    </source>
</evidence>
<dbReference type="Proteomes" id="UP000663877">
    <property type="component" value="Unassembled WGS sequence"/>
</dbReference>
<dbReference type="OrthoDB" id="9970035at2759"/>
<dbReference type="EMBL" id="CAJNOI010000332">
    <property type="protein sequence ID" value="CAF1246330.1"/>
    <property type="molecule type" value="Genomic_DNA"/>
</dbReference>
<feature type="region of interest" description="Disordered" evidence="1">
    <location>
        <begin position="94"/>
        <end position="113"/>
    </location>
</feature>
<organism evidence="2 5">
    <name type="scientific">Adineta steineri</name>
    <dbReference type="NCBI Taxonomy" id="433720"/>
    <lineage>
        <taxon>Eukaryota</taxon>
        <taxon>Metazoa</taxon>
        <taxon>Spiralia</taxon>
        <taxon>Gnathifera</taxon>
        <taxon>Rotifera</taxon>
        <taxon>Eurotatoria</taxon>
        <taxon>Bdelloidea</taxon>
        <taxon>Adinetida</taxon>
        <taxon>Adinetidae</taxon>
        <taxon>Adineta</taxon>
    </lineage>
</organism>
<evidence type="ECO:0000313" key="5">
    <source>
        <dbReference type="Proteomes" id="UP000663877"/>
    </source>
</evidence>
<evidence type="ECO:0000256" key="1">
    <source>
        <dbReference type="SAM" id="MobiDB-lite"/>
    </source>
</evidence>
<protein>
    <submittedName>
        <fullName evidence="2">Uncharacterized protein</fullName>
    </submittedName>
</protein>
<accession>A0A814ZNC4</accession>
<proteinExistence type="predicted"/>
<dbReference type="AlphaFoldDB" id="A0A814ZNC4"/>
<comment type="caution">
    <text evidence="2">The sequence shown here is derived from an EMBL/GenBank/DDBJ whole genome shotgun (WGS) entry which is preliminary data.</text>
</comment>
<name>A0A814ZNC4_9BILA</name>
<dbReference type="EMBL" id="CAJNOM010000366">
    <property type="protein sequence ID" value="CAF1395136.1"/>
    <property type="molecule type" value="Genomic_DNA"/>
</dbReference>
<evidence type="ECO:0000313" key="4">
    <source>
        <dbReference type="Proteomes" id="UP000663832"/>
    </source>
</evidence>
<dbReference type="Proteomes" id="UP000663832">
    <property type="component" value="Unassembled WGS sequence"/>
</dbReference>
<sequence>MYCSAQSSKDFDQFIVKRACVPLGGLCESSRDCCGHDDPNFGYCLLCQAHGIFISYGRRRCGCDSTGSVPVDGKTKKIIGDRCDGHDASKTRCKTKVAPPGHRSYRGNNLGSS</sequence>